<sequence length="263" mass="28788">EHKHVNSSSSDEVIVSKVASPMKPIASDKELVVILSGEMGKENSSERNSSLKLDPVNTPNILTKKSKKTKREELKEIFNGNNVDSAGKKKSHKRSKIWEKVPNEDKGNVNDGTKACNKVSEKETKADSNHNFCRTKISLRNDAEGKSLSGVEAQGHRKHCPISGDPANDFVDHVTSAPKQDMQPMHGENRNNTVLIDSCARAKVQGGIARFASVGMNLVMDKIDEEIPLPPGTELTNILGIELPPEDVGNALQLLEFCRVFGK</sequence>
<evidence type="ECO:0000313" key="2">
    <source>
        <dbReference type="EMBL" id="CAJ1947394.1"/>
    </source>
</evidence>
<evidence type="ECO:0000313" key="3">
    <source>
        <dbReference type="Proteomes" id="UP001189624"/>
    </source>
</evidence>
<organism evidence="2 3">
    <name type="scientific">Sphenostylis stenocarpa</name>
    <dbReference type="NCBI Taxonomy" id="92480"/>
    <lineage>
        <taxon>Eukaryota</taxon>
        <taxon>Viridiplantae</taxon>
        <taxon>Streptophyta</taxon>
        <taxon>Embryophyta</taxon>
        <taxon>Tracheophyta</taxon>
        <taxon>Spermatophyta</taxon>
        <taxon>Magnoliopsida</taxon>
        <taxon>eudicotyledons</taxon>
        <taxon>Gunneridae</taxon>
        <taxon>Pentapetalae</taxon>
        <taxon>rosids</taxon>
        <taxon>fabids</taxon>
        <taxon>Fabales</taxon>
        <taxon>Fabaceae</taxon>
        <taxon>Papilionoideae</taxon>
        <taxon>50 kb inversion clade</taxon>
        <taxon>NPAAA clade</taxon>
        <taxon>indigoferoid/millettioid clade</taxon>
        <taxon>Phaseoleae</taxon>
        <taxon>Sphenostylis</taxon>
    </lineage>
</organism>
<feature type="region of interest" description="Disordered" evidence="1">
    <location>
        <begin position="40"/>
        <end position="60"/>
    </location>
</feature>
<name>A0AA86SFF4_9FABA</name>
<dbReference type="Proteomes" id="UP001189624">
    <property type="component" value="Chromosome 4"/>
</dbReference>
<feature type="compositionally biased region" description="Polar residues" evidence="1">
    <location>
        <begin position="46"/>
        <end position="60"/>
    </location>
</feature>
<keyword evidence="3" id="KW-1185">Reference proteome</keyword>
<accession>A0AA86SFF4</accession>
<reference evidence="2" key="1">
    <citation type="submission" date="2023-10" db="EMBL/GenBank/DDBJ databases">
        <authorList>
            <person name="Domelevo Entfellner J.-B."/>
        </authorList>
    </citation>
    <scope>NUCLEOTIDE SEQUENCE</scope>
</reference>
<gene>
    <name evidence="2" type="ORF">AYBTSS11_LOCUS12636</name>
</gene>
<dbReference type="Gramene" id="rna-AYBTSS11_LOCUS12636">
    <property type="protein sequence ID" value="CAJ1947394.1"/>
    <property type="gene ID" value="gene-AYBTSS11_LOCUS12636"/>
</dbReference>
<protein>
    <submittedName>
        <fullName evidence="2">Uncharacterized protein</fullName>
    </submittedName>
</protein>
<evidence type="ECO:0000256" key="1">
    <source>
        <dbReference type="SAM" id="MobiDB-lite"/>
    </source>
</evidence>
<dbReference type="EMBL" id="OY731401">
    <property type="protein sequence ID" value="CAJ1947394.1"/>
    <property type="molecule type" value="Genomic_DNA"/>
</dbReference>
<feature type="non-terminal residue" evidence="2">
    <location>
        <position position="1"/>
    </location>
</feature>
<proteinExistence type="predicted"/>
<dbReference type="AlphaFoldDB" id="A0AA86SFF4"/>
<feature type="non-terminal residue" evidence="2">
    <location>
        <position position="263"/>
    </location>
</feature>